<accession>A0A829HIM3</accession>
<keyword evidence="2" id="KW-1185">Reference proteome</keyword>
<dbReference type="EMBL" id="ATGG01000011">
    <property type="protein sequence ID" value="EPF88160.1"/>
    <property type="molecule type" value="Genomic_DNA"/>
</dbReference>
<comment type="caution">
    <text evidence="1">The sequence shown here is derived from an EMBL/GenBank/DDBJ whole genome shotgun (WGS) entry which is preliminary data.</text>
</comment>
<proteinExistence type="predicted"/>
<gene>
    <name evidence="1" type="ORF">F957_01447</name>
</gene>
<dbReference type="AlphaFoldDB" id="A0A829HIM3"/>
<evidence type="ECO:0000313" key="2">
    <source>
        <dbReference type="Proteomes" id="UP000014523"/>
    </source>
</evidence>
<name>A0A829HIM3_9GAMM</name>
<protein>
    <recommendedName>
        <fullName evidence="3">Zinc-finger domain-containing protein</fullName>
    </recommendedName>
</protein>
<dbReference type="Proteomes" id="UP000014523">
    <property type="component" value="Unassembled WGS sequence"/>
</dbReference>
<evidence type="ECO:0000313" key="1">
    <source>
        <dbReference type="EMBL" id="EPF88160.1"/>
    </source>
</evidence>
<evidence type="ECO:0008006" key="3">
    <source>
        <dbReference type="Google" id="ProtNLM"/>
    </source>
</evidence>
<sequence>MLTCRQATQLLSEKQDRSLLRLEQMHLQLHVLACRSCRRYGKQIKSLSQLAKAFRQVDQK</sequence>
<reference evidence="1 2" key="1">
    <citation type="submission" date="2013-06" db="EMBL/GenBank/DDBJ databases">
        <title>The Genome Sequence of Acinetobacter gyllenbergii CIP 110306.</title>
        <authorList>
            <consortium name="The Broad Institute Genome Sequencing Platform"/>
            <consortium name="The Broad Institute Genome Sequencing Center for Infectious Disease"/>
            <person name="Cerqueira G."/>
            <person name="Feldgarden M."/>
            <person name="Courvalin P."/>
            <person name="Perichon B."/>
            <person name="Grillot-Courvalin C."/>
            <person name="Clermont D."/>
            <person name="Rocha E."/>
            <person name="Yoon E.-J."/>
            <person name="Nemec A."/>
            <person name="Young S.K."/>
            <person name="Zeng Q."/>
            <person name="Gargeya S."/>
            <person name="Fitzgerald M."/>
            <person name="Abouelleil A."/>
            <person name="Alvarado L."/>
            <person name="Berlin A.M."/>
            <person name="Chapman S.B."/>
            <person name="Dewar J."/>
            <person name="Goldberg J."/>
            <person name="Griggs A."/>
            <person name="Gujja S."/>
            <person name="Hansen M."/>
            <person name="Howarth C."/>
            <person name="Imamovic A."/>
            <person name="Larimer J."/>
            <person name="McCowan C."/>
            <person name="Murphy C."/>
            <person name="Pearson M."/>
            <person name="Priest M."/>
            <person name="Roberts A."/>
            <person name="Saif S."/>
            <person name="Shea T."/>
            <person name="Sykes S."/>
            <person name="Wortman J."/>
            <person name="Nusbaum C."/>
            <person name="Birren B."/>
        </authorList>
    </citation>
    <scope>NUCLEOTIDE SEQUENCE [LARGE SCALE GENOMIC DNA]</scope>
    <source>
        <strain evidence="1 2">CIP 110306</strain>
    </source>
</reference>
<organism evidence="1 2">
    <name type="scientific">Acinetobacter gyllenbergii CIP 110306 = MTCC 11365</name>
    <dbReference type="NCBI Taxonomy" id="1217657"/>
    <lineage>
        <taxon>Bacteria</taxon>
        <taxon>Pseudomonadati</taxon>
        <taxon>Pseudomonadota</taxon>
        <taxon>Gammaproteobacteria</taxon>
        <taxon>Moraxellales</taxon>
        <taxon>Moraxellaceae</taxon>
        <taxon>Acinetobacter</taxon>
    </lineage>
</organism>
<dbReference type="RefSeq" id="WP_016540081.1">
    <property type="nucleotide sequence ID" value="NZ_ASQH01000001.1"/>
</dbReference>